<feature type="transmembrane region" description="Helical" evidence="1">
    <location>
        <begin position="126"/>
        <end position="142"/>
    </location>
</feature>
<dbReference type="Proteomes" id="UP000618931">
    <property type="component" value="Unassembled WGS sequence"/>
</dbReference>
<keyword evidence="1" id="KW-1133">Transmembrane helix</keyword>
<protein>
    <recommendedName>
        <fullName evidence="4">PH domain-containing protein</fullName>
    </recommendedName>
</protein>
<evidence type="ECO:0008006" key="4">
    <source>
        <dbReference type="Google" id="ProtNLM"/>
    </source>
</evidence>
<gene>
    <name evidence="2" type="ORF">I2H31_23675</name>
</gene>
<proteinExistence type="predicted"/>
<name>A0ABS0IAW8_9BACT</name>
<reference evidence="2 3" key="1">
    <citation type="submission" date="2020-11" db="EMBL/GenBank/DDBJ databases">
        <authorList>
            <person name="Kim M.K."/>
        </authorList>
    </citation>
    <scope>NUCLEOTIDE SEQUENCE [LARGE SCALE GENOMIC DNA]</scope>
    <source>
        <strain evidence="2 3">BT662</strain>
    </source>
</reference>
<evidence type="ECO:0000256" key="1">
    <source>
        <dbReference type="SAM" id="Phobius"/>
    </source>
</evidence>
<feature type="transmembrane region" description="Helical" evidence="1">
    <location>
        <begin position="53"/>
        <end position="74"/>
    </location>
</feature>
<keyword evidence="1" id="KW-0472">Membrane</keyword>
<evidence type="ECO:0000313" key="2">
    <source>
        <dbReference type="EMBL" id="MBF9224124.1"/>
    </source>
</evidence>
<dbReference type="RefSeq" id="WP_196295542.1">
    <property type="nucleotide sequence ID" value="NZ_JADQDM010000023.1"/>
</dbReference>
<organism evidence="2 3">
    <name type="scientific">Hymenobacter ruricola</name>
    <dbReference type="NCBI Taxonomy" id="2791023"/>
    <lineage>
        <taxon>Bacteria</taxon>
        <taxon>Pseudomonadati</taxon>
        <taxon>Bacteroidota</taxon>
        <taxon>Cytophagia</taxon>
        <taxon>Cytophagales</taxon>
        <taxon>Hymenobacteraceae</taxon>
        <taxon>Hymenobacter</taxon>
    </lineage>
</organism>
<keyword evidence="3" id="KW-1185">Reference proteome</keyword>
<comment type="caution">
    <text evidence="2">The sequence shown here is derived from an EMBL/GenBank/DDBJ whole genome shotgun (WGS) entry which is preliminary data.</text>
</comment>
<dbReference type="EMBL" id="JADQDM010000023">
    <property type="protein sequence ID" value="MBF9224124.1"/>
    <property type="molecule type" value="Genomic_DNA"/>
</dbReference>
<accession>A0ABS0IAW8</accession>
<feature type="transmembrane region" description="Helical" evidence="1">
    <location>
        <begin position="86"/>
        <end position="106"/>
    </location>
</feature>
<evidence type="ECO:0000313" key="3">
    <source>
        <dbReference type="Proteomes" id="UP000618931"/>
    </source>
</evidence>
<sequence>MDPTTSPAAEECTTLYHRRHARQQVGKSFGHFGPAVVLLFGIAPVLGGDEPFTLLRALEVLIGAAYLVLMVREWRLLRHNPHHREPVAWLELAAAAILALESYHIWHRHHEAELAGQPHRLHVLPWLYAAIAAVFVVLAFRMRQLDGRLFLHLHPAGFAVRTSRLGRAHRLRWAEVAAVEPAGPADALVRCTDGQTHRIAFADLHEGPAHRDRLLAHAAGHLAPAPKPG</sequence>
<feature type="transmembrane region" description="Helical" evidence="1">
    <location>
        <begin position="28"/>
        <end position="47"/>
    </location>
</feature>
<keyword evidence="1" id="KW-0812">Transmembrane</keyword>